<accession>A0A9P9YAJ9</accession>
<keyword evidence="1" id="KW-0812">Transmembrane</keyword>
<feature type="non-terminal residue" evidence="2">
    <location>
        <position position="1"/>
    </location>
</feature>
<evidence type="ECO:0000313" key="3">
    <source>
        <dbReference type="Proteomes" id="UP001059596"/>
    </source>
</evidence>
<gene>
    <name evidence="2" type="ORF">M5D96_013849</name>
</gene>
<protein>
    <submittedName>
        <fullName evidence="2">Uncharacterized protein</fullName>
    </submittedName>
</protein>
<name>A0A9P9YAJ9_9MUSC</name>
<reference evidence="2" key="1">
    <citation type="journal article" date="2023" name="Genome Biol. Evol.">
        <title>Long-read-based Genome Assembly of Drosophila gunungcola Reveals Fewer Chemosensory Genes in Flower-breeding Species.</title>
        <authorList>
            <person name="Negi A."/>
            <person name="Liao B.Y."/>
            <person name="Yeh S.D."/>
        </authorList>
    </citation>
    <scope>NUCLEOTIDE SEQUENCE</scope>
    <source>
        <strain evidence="2">Sukarami</strain>
    </source>
</reference>
<sequence length="46" mass="5049">ALSLALCNVTVTVTSALSLSVFGLLPFCLTLWSFTCWVRCTTKSFF</sequence>
<comment type="caution">
    <text evidence="2">The sequence shown here is derived from an EMBL/GenBank/DDBJ whole genome shotgun (WGS) entry which is preliminary data.</text>
</comment>
<dbReference type="EMBL" id="JAMKOV010000141">
    <property type="protein sequence ID" value="KAI8033401.1"/>
    <property type="molecule type" value="Genomic_DNA"/>
</dbReference>
<dbReference type="Proteomes" id="UP001059596">
    <property type="component" value="Unassembled WGS sequence"/>
</dbReference>
<keyword evidence="1" id="KW-0472">Membrane</keyword>
<organism evidence="2 3">
    <name type="scientific">Drosophila gunungcola</name>
    <name type="common">fruit fly</name>
    <dbReference type="NCBI Taxonomy" id="103775"/>
    <lineage>
        <taxon>Eukaryota</taxon>
        <taxon>Metazoa</taxon>
        <taxon>Ecdysozoa</taxon>
        <taxon>Arthropoda</taxon>
        <taxon>Hexapoda</taxon>
        <taxon>Insecta</taxon>
        <taxon>Pterygota</taxon>
        <taxon>Neoptera</taxon>
        <taxon>Endopterygota</taxon>
        <taxon>Diptera</taxon>
        <taxon>Brachycera</taxon>
        <taxon>Muscomorpha</taxon>
        <taxon>Ephydroidea</taxon>
        <taxon>Drosophilidae</taxon>
        <taxon>Drosophila</taxon>
        <taxon>Sophophora</taxon>
    </lineage>
</organism>
<keyword evidence="3" id="KW-1185">Reference proteome</keyword>
<keyword evidence="1" id="KW-1133">Transmembrane helix</keyword>
<proteinExistence type="predicted"/>
<dbReference type="AlphaFoldDB" id="A0A9P9YAJ9"/>
<evidence type="ECO:0000256" key="1">
    <source>
        <dbReference type="SAM" id="Phobius"/>
    </source>
</evidence>
<evidence type="ECO:0000313" key="2">
    <source>
        <dbReference type="EMBL" id="KAI8033401.1"/>
    </source>
</evidence>
<feature type="transmembrane region" description="Helical" evidence="1">
    <location>
        <begin position="16"/>
        <end position="38"/>
    </location>
</feature>